<feature type="region of interest" description="Disordered" evidence="4">
    <location>
        <begin position="519"/>
        <end position="541"/>
    </location>
</feature>
<keyword evidence="2" id="KW-0547">Nucleotide-binding</keyword>
<dbReference type="Proteomes" id="UP001230188">
    <property type="component" value="Unassembled WGS sequence"/>
</dbReference>
<dbReference type="GO" id="GO:0016887">
    <property type="term" value="F:ATP hydrolysis activity"/>
    <property type="evidence" value="ECO:0007669"/>
    <property type="project" value="InterPro"/>
</dbReference>
<gene>
    <name evidence="7" type="ORF">CTAYLR_001170</name>
</gene>
<keyword evidence="5" id="KW-1133">Transmembrane helix</keyword>
<dbReference type="EMBL" id="JAQMWT010000009">
    <property type="protein sequence ID" value="KAJ8614239.1"/>
    <property type="molecule type" value="Genomic_DNA"/>
</dbReference>
<protein>
    <recommendedName>
        <fullName evidence="6">AAA+ ATPase domain-containing protein</fullName>
    </recommendedName>
</protein>
<organism evidence="7 8">
    <name type="scientific">Chrysophaeum taylorii</name>
    <dbReference type="NCBI Taxonomy" id="2483200"/>
    <lineage>
        <taxon>Eukaryota</taxon>
        <taxon>Sar</taxon>
        <taxon>Stramenopiles</taxon>
        <taxon>Ochrophyta</taxon>
        <taxon>Pelagophyceae</taxon>
        <taxon>Pelagomonadales</taxon>
        <taxon>Pelagomonadaceae</taxon>
        <taxon>Chrysophaeum</taxon>
    </lineage>
</organism>
<sequence>MATATLFPPDDNNNNNNNNMLEVKTYHVPTPSSSSNSSSTTIKIQNDLDTDDAAALGAFFVFMFCIILLALCVYYSSPLRLWFRQAFVFPCRRLCCEGERRRLWQLHKDAVVRGDALAADNPAARSVELELELELATTQQPQALLTNGDDPLEAQLDTLVGLDPLKDEIRALRRTLVVEQQRRRVLGKKTKTLERAKAPHMVFRGSPGTGKTHAARLISRLLKELGYVHGDIVEVQRADLVAGYVGQTALKTRAVINKAKGGVLFVDEAYALAPGPGRDFGAEAVQELMRDLTSGDPVVVLAGYPEQMERFLRVNPGLSRRFQVRFTFPDYNLHQLAQIFVKIASRNGYALARDASLSDLERILDANFTPALCRKWNGGLPEGLFRRAQDALAKRLNVLTMSADAALTLTLADLLQGATILAATLGDDAPRQPSTRPRRRPPQHDGDDDDDDDDDIYDDDPPPDESAALLPPSAASPNNNDLDSVLAALSSGGLQRTLNLVHSLTPRVHALELAVNRLSSSNQNNGRNNNPWESNTSSSNV</sequence>
<feature type="transmembrane region" description="Helical" evidence="5">
    <location>
        <begin position="53"/>
        <end position="75"/>
    </location>
</feature>
<feature type="region of interest" description="Disordered" evidence="4">
    <location>
        <begin position="1"/>
        <end position="20"/>
    </location>
</feature>
<keyword evidence="5" id="KW-0812">Transmembrane</keyword>
<comment type="caution">
    <text evidence="7">The sequence shown here is derived from an EMBL/GenBank/DDBJ whole genome shotgun (WGS) entry which is preliminary data.</text>
</comment>
<feature type="region of interest" description="Disordered" evidence="4">
    <location>
        <begin position="425"/>
        <end position="482"/>
    </location>
</feature>
<keyword evidence="3" id="KW-0067">ATP-binding</keyword>
<dbReference type="InterPro" id="IPR000641">
    <property type="entry name" value="CbxX/CfxQ"/>
</dbReference>
<keyword evidence="5" id="KW-0472">Membrane</keyword>
<evidence type="ECO:0000256" key="1">
    <source>
        <dbReference type="ARBA" id="ARBA00010378"/>
    </source>
</evidence>
<dbReference type="Pfam" id="PF00004">
    <property type="entry name" value="AAA"/>
    <property type="match status" value="1"/>
</dbReference>
<dbReference type="PANTHER" id="PTHR43392">
    <property type="entry name" value="AAA-TYPE ATPASE FAMILY PROTEIN / ANKYRIN REPEAT FAMILY PROTEIN"/>
    <property type="match status" value="1"/>
</dbReference>
<evidence type="ECO:0000313" key="7">
    <source>
        <dbReference type="EMBL" id="KAJ8614239.1"/>
    </source>
</evidence>
<feature type="compositionally biased region" description="Low complexity" evidence="4">
    <location>
        <begin position="465"/>
        <end position="482"/>
    </location>
</feature>
<feature type="compositionally biased region" description="Acidic residues" evidence="4">
    <location>
        <begin position="446"/>
        <end position="463"/>
    </location>
</feature>
<dbReference type="SUPFAM" id="SSF52540">
    <property type="entry name" value="P-loop containing nucleoside triphosphate hydrolases"/>
    <property type="match status" value="1"/>
</dbReference>
<dbReference type="FunFam" id="3.40.50.300:FF:000216">
    <property type="entry name" value="Type VII secretion ATPase EccA"/>
    <property type="match status" value="1"/>
</dbReference>
<keyword evidence="8" id="KW-1185">Reference proteome</keyword>
<dbReference type="PANTHER" id="PTHR43392:SF2">
    <property type="entry name" value="AAA-TYPE ATPASE FAMILY PROTEIN _ ANKYRIN REPEAT FAMILY PROTEIN"/>
    <property type="match status" value="1"/>
</dbReference>
<accession>A0AAD7UPS7</accession>
<evidence type="ECO:0000256" key="5">
    <source>
        <dbReference type="SAM" id="Phobius"/>
    </source>
</evidence>
<dbReference type="InterPro" id="IPR003959">
    <property type="entry name" value="ATPase_AAA_core"/>
</dbReference>
<feature type="domain" description="AAA+ ATPase" evidence="6">
    <location>
        <begin position="197"/>
        <end position="328"/>
    </location>
</feature>
<dbReference type="InterPro" id="IPR003593">
    <property type="entry name" value="AAA+_ATPase"/>
</dbReference>
<feature type="compositionally biased region" description="Polar residues" evidence="4">
    <location>
        <begin position="531"/>
        <end position="541"/>
    </location>
</feature>
<dbReference type="Gene3D" id="3.40.50.300">
    <property type="entry name" value="P-loop containing nucleotide triphosphate hydrolases"/>
    <property type="match status" value="1"/>
</dbReference>
<dbReference type="AlphaFoldDB" id="A0AAD7UPS7"/>
<dbReference type="CDD" id="cd00009">
    <property type="entry name" value="AAA"/>
    <property type="match status" value="1"/>
</dbReference>
<proteinExistence type="inferred from homology"/>
<dbReference type="SMART" id="SM00382">
    <property type="entry name" value="AAA"/>
    <property type="match status" value="1"/>
</dbReference>
<dbReference type="GO" id="GO:0005524">
    <property type="term" value="F:ATP binding"/>
    <property type="evidence" value="ECO:0007669"/>
    <property type="project" value="UniProtKB-KW"/>
</dbReference>
<dbReference type="InterPro" id="IPR050773">
    <property type="entry name" value="CbxX/CfxQ_RuBisCO_ESX"/>
</dbReference>
<evidence type="ECO:0000259" key="6">
    <source>
        <dbReference type="SMART" id="SM00382"/>
    </source>
</evidence>
<evidence type="ECO:0000256" key="3">
    <source>
        <dbReference type="ARBA" id="ARBA00022840"/>
    </source>
</evidence>
<evidence type="ECO:0000313" key="8">
    <source>
        <dbReference type="Proteomes" id="UP001230188"/>
    </source>
</evidence>
<reference evidence="7" key="1">
    <citation type="submission" date="2023-01" db="EMBL/GenBank/DDBJ databases">
        <title>Metagenome sequencing of chrysophaentin producing Chrysophaeum taylorii.</title>
        <authorList>
            <person name="Davison J."/>
            <person name="Bewley C."/>
        </authorList>
    </citation>
    <scope>NUCLEOTIDE SEQUENCE</scope>
    <source>
        <strain evidence="7">NIES-1699</strain>
    </source>
</reference>
<feature type="compositionally biased region" description="Low complexity" evidence="4">
    <location>
        <begin position="519"/>
        <end position="530"/>
    </location>
</feature>
<dbReference type="PRINTS" id="PR00819">
    <property type="entry name" value="CBXCFQXSUPER"/>
</dbReference>
<dbReference type="InterPro" id="IPR027417">
    <property type="entry name" value="P-loop_NTPase"/>
</dbReference>
<evidence type="ECO:0000256" key="4">
    <source>
        <dbReference type="SAM" id="MobiDB-lite"/>
    </source>
</evidence>
<evidence type="ECO:0000256" key="2">
    <source>
        <dbReference type="ARBA" id="ARBA00022741"/>
    </source>
</evidence>
<name>A0AAD7UPS7_9STRA</name>
<comment type="similarity">
    <text evidence="1">Belongs to the CbxX/CfxQ family.</text>
</comment>